<dbReference type="EMBL" id="JACSRA010000028">
    <property type="protein sequence ID" value="MBD7912750.1"/>
    <property type="molecule type" value="Genomic_DNA"/>
</dbReference>
<evidence type="ECO:0000256" key="2">
    <source>
        <dbReference type="ARBA" id="ARBA00022741"/>
    </source>
</evidence>
<dbReference type="Pfam" id="PF07724">
    <property type="entry name" value="AAA_2"/>
    <property type="match status" value="1"/>
</dbReference>
<dbReference type="InterPro" id="IPR001270">
    <property type="entry name" value="ClpA/B"/>
</dbReference>
<dbReference type="PRINTS" id="PR00300">
    <property type="entry name" value="CLPPROTEASEA"/>
</dbReference>
<dbReference type="SMART" id="SM00382">
    <property type="entry name" value="AAA"/>
    <property type="match status" value="2"/>
</dbReference>
<comment type="caution">
    <text evidence="7">The sequence shown here is derived from an EMBL/GenBank/DDBJ whole genome shotgun (WGS) entry which is preliminary data.</text>
</comment>
<evidence type="ECO:0000256" key="3">
    <source>
        <dbReference type="ARBA" id="ARBA00022840"/>
    </source>
</evidence>
<feature type="domain" description="Clp ATPase C-terminal" evidence="6">
    <location>
        <begin position="644"/>
        <end position="732"/>
    </location>
</feature>
<evidence type="ECO:0000256" key="1">
    <source>
        <dbReference type="ARBA" id="ARBA00022737"/>
    </source>
</evidence>
<feature type="domain" description="AAA+ ATPase" evidence="5">
    <location>
        <begin position="477"/>
        <end position="645"/>
    </location>
</feature>
<sequence length="734" mass="82681">MKYSRIVNEILGKMISFAKAKKHEYITPEHLLYIITFNNTFIECFKSCGGDVEKLRVDLETYLGENIDKIDVEEPIVSHGLNEVLSYGSLQATSSGKDEIELIHILSGVMNLRDSHAVYYISSQGIERTNLLYEMCEIDFKQEEESKKVEVDKKENVDSSWRQYVTCLNDIVEENTPLIGREAELKRTMQILCRKYKNNPIHIGEAGVGKTAITNGLVKLINEGKVPEKLKNAKVFSIDLGGMLAGTQYRGDFEKRFKMIMDGVAKEKNPIIYIDEVHNIVGAGSIGGGSFDVSNMLKPYLAAGKIRFIGATTYEEYNKHFANSKSLTRRFQNIDVKEPSIEETIEILNGLIHYYEDYHNVKYSKGTIEHAVKLSDKYINERYLPDKAIDLIDEAGAYRVLNPIEKKVQTVDKKLIEEVLSKICNVPKQTVEGDEIKKLSNVEKKLKSQVFGQNEAIDKVVNAVKLSRAGLNEDNKPVASMLFVGPTGVGKTEIAKELAKTLDIELIRFDMSEYVEKHTVAKLIGAPAGYVGYEEGGLLTDAVRKNPHCVLLLDEIEKAHGDIFNILLQVMDYATLTDNKGRKTDFRNVILIMTSNAGASNINKSLIGFGERHINSDIINDAVKRTFTPEFRNRLTKVVIFNTIDKDMAAKIVRKQFKLLSEKLEGKGIELSISKTCISYIEEKGISEEYGAREISRIIDAEIKPLLVEEILFGKLKKGGKCKVNYTDRIVIEI</sequence>
<dbReference type="RefSeq" id="WP_191769636.1">
    <property type="nucleotide sequence ID" value="NZ_JACSRA010000028.1"/>
</dbReference>
<protein>
    <submittedName>
        <fullName evidence="7">ATP-dependent Clp protease ATP-binding subunit ClpA</fullName>
    </submittedName>
</protein>
<keyword evidence="7" id="KW-0378">Hydrolase</keyword>
<dbReference type="GO" id="GO:0006508">
    <property type="term" value="P:proteolysis"/>
    <property type="evidence" value="ECO:0007669"/>
    <property type="project" value="UniProtKB-KW"/>
</dbReference>
<dbReference type="Gene3D" id="1.10.8.60">
    <property type="match status" value="2"/>
</dbReference>
<dbReference type="CDD" id="cd00009">
    <property type="entry name" value="AAA"/>
    <property type="match status" value="1"/>
</dbReference>
<dbReference type="Proteomes" id="UP000627781">
    <property type="component" value="Unassembled WGS sequence"/>
</dbReference>
<dbReference type="NCBIfam" id="TIGR02639">
    <property type="entry name" value="ClpA"/>
    <property type="match status" value="1"/>
</dbReference>
<dbReference type="Pfam" id="PF10431">
    <property type="entry name" value="ClpB_D2-small"/>
    <property type="match status" value="1"/>
</dbReference>
<gene>
    <name evidence="7" type="primary">clpA</name>
    <name evidence="7" type="ORF">H9661_15470</name>
</gene>
<dbReference type="GO" id="GO:0008233">
    <property type="term" value="F:peptidase activity"/>
    <property type="evidence" value="ECO:0007669"/>
    <property type="project" value="UniProtKB-KW"/>
</dbReference>
<dbReference type="CDD" id="cd19499">
    <property type="entry name" value="RecA-like_ClpB_Hsp104-like"/>
    <property type="match status" value="1"/>
</dbReference>
<dbReference type="PANTHER" id="PTHR11638">
    <property type="entry name" value="ATP-DEPENDENT CLP PROTEASE"/>
    <property type="match status" value="1"/>
</dbReference>
<dbReference type="GO" id="GO:0005524">
    <property type="term" value="F:ATP binding"/>
    <property type="evidence" value="ECO:0007669"/>
    <property type="project" value="UniProtKB-KW"/>
</dbReference>
<feature type="domain" description="AAA+ ATPase" evidence="5">
    <location>
        <begin position="197"/>
        <end position="340"/>
    </location>
</feature>
<keyword evidence="8" id="KW-1185">Reference proteome</keyword>
<keyword evidence="4" id="KW-0143">Chaperone</keyword>
<organism evidence="7 8">
    <name type="scientific">Clostridium cibarium</name>
    <dbReference type="NCBI Taxonomy" id="2762247"/>
    <lineage>
        <taxon>Bacteria</taxon>
        <taxon>Bacillati</taxon>
        <taxon>Bacillota</taxon>
        <taxon>Clostridia</taxon>
        <taxon>Eubacteriales</taxon>
        <taxon>Clostridiaceae</taxon>
        <taxon>Clostridium</taxon>
    </lineage>
</organism>
<dbReference type="Gene3D" id="1.10.1780.10">
    <property type="entry name" value="Clp, N-terminal domain"/>
    <property type="match status" value="1"/>
</dbReference>
<dbReference type="InterPro" id="IPR004176">
    <property type="entry name" value="Clp_R_N"/>
</dbReference>
<dbReference type="InterPro" id="IPR013461">
    <property type="entry name" value="ClpA"/>
</dbReference>
<evidence type="ECO:0000256" key="4">
    <source>
        <dbReference type="ARBA" id="ARBA00023186"/>
    </source>
</evidence>
<dbReference type="InterPro" id="IPR003593">
    <property type="entry name" value="AAA+_ATPase"/>
</dbReference>
<dbReference type="Pfam" id="PF00004">
    <property type="entry name" value="AAA"/>
    <property type="match status" value="1"/>
</dbReference>
<keyword evidence="7" id="KW-0645">Protease</keyword>
<dbReference type="SUPFAM" id="SSF52540">
    <property type="entry name" value="P-loop containing nucleoside triphosphate hydrolases"/>
    <property type="match status" value="2"/>
</dbReference>
<evidence type="ECO:0000259" key="5">
    <source>
        <dbReference type="SMART" id="SM00382"/>
    </source>
</evidence>
<evidence type="ECO:0000313" key="7">
    <source>
        <dbReference type="EMBL" id="MBD7912750.1"/>
    </source>
</evidence>
<dbReference type="Pfam" id="PF17871">
    <property type="entry name" value="AAA_lid_9"/>
    <property type="match status" value="1"/>
</dbReference>
<keyword evidence="2" id="KW-0547">Nucleotide-binding</keyword>
<proteinExistence type="predicted"/>
<dbReference type="InterPro" id="IPR003959">
    <property type="entry name" value="ATPase_AAA_core"/>
</dbReference>
<dbReference type="InterPro" id="IPR050130">
    <property type="entry name" value="ClpA_ClpB"/>
</dbReference>
<dbReference type="InterPro" id="IPR041546">
    <property type="entry name" value="ClpA/ClpB_AAA_lid"/>
</dbReference>
<dbReference type="InterPro" id="IPR028299">
    <property type="entry name" value="ClpA/B_CS2"/>
</dbReference>
<dbReference type="Gene3D" id="3.40.50.300">
    <property type="entry name" value="P-loop containing nucleotide triphosphate hydrolases"/>
    <property type="match status" value="2"/>
</dbReference>
<dbReference type="PANTHER" id="PTHR11638:SF111">
    <property type="entry name" value="ATP-DEPENDENT CLP PROTEASE ATP-BINDING SUBUNIT CLPA"/>
    <property type="match status" value="1"/>
</dbReference>
<dbReference type="SUPFAM" id="SSF81923">
    <property type="entry name" value="Double Clp-N motif"/>
    <property type="match status" value="1"/>
</dbReference>
<accession>A0ABR8PX59</accession>
<reference evidence="7 8" key="1">
    <citation type="submission" date="2020-08" db="EMBL/GenBank/DDBJ databases">
        <title>A Genomic Blueprint of the Chicken Gut Microbiome.</title>
        <authorList>
            <person name="Gilroy R."/>
            <person name="Ravi A."/>
            <person name="Getino M."/>
            <person name="Pursley I."/>
            <person name="Horton D.L."/>
            <person name="Alikhan N.-F."/>
            <person name="Baker D."/>
            <person name="Gharbi K."/>
            <person name="Hall N."/>
            <person name="Watson M."/>
            <person name="Adriaenssens E.M."/>
            <person name="Foster-Nyarko E."/>
            <person name="Jarju S."/>
            <person name="Secka A."/>
            <person name="Antonio M."/>
            <person name="Oren A."/>
            <person name="Chaudhuri R."/>
            <person name="La Ragione R.M."/>
            <person name="Hildebrand F."/>
            <person name="Pallen M.J."/>
        </authorList>
    </citation>
    <scope>NUCLEOTIDE SEQUENCE [LARGE SCALE GENOMIC DNA]</scope>
    <source>
        <strain evidence="7 8">Sa3CVN1</strain>
    </source>
</reference>
<dbReference type="InterPro" id="IPR036628">
    <property type="entry name" value="Clp_N_dom_sf"/>
</dbReference>
<evidence type="ECO:0000259" key="6">
    <source>
        <dbReference type="SMART" id="SM01086"/>
    </source>
</evidence>
<dbReference type="InterPro" id="IPR019489">
    <property type="entry name" value="Clp_ATPase_C"/>
</dbReference>
<evidence type="ECO:0000313" key="8">
    <source>
        <dbReference type="Proteomes" id="UP000627781"/>
    </source>
</evidence>
<dbReference type="SMART" id="SM01086">
    <property type="entry name" value="ClpB_D2-small"/>
    <property type="match status" value="1"/>
</dbReference>
<keyword evidence="3 7" id="KW-0067">ATP-binding</keyword>
<keyword evidence="1" id="KW-0677">Repeat</keyword>
<dbReference type="Pfam" id="PF02861">
    <property type="entry name" value="Clp_N"/>
    <property type="match status" value="1"/>
</dbReference>
<dbReference type="PROSITE" id="PS00871">
    <property type="entry name" value="CLPAB_2"/>
    <property type="match status" value="1"/>
</dbReference>
<dbReference type="InterPro" id="IPR027417">
    <property type="entry name" value="P-loop_NTPase"/>
</dbReference>
<name>A0ABR8PX59_9CLOT</name>